<sequence>MKKQILYVEDDGDMLEVVAEFMQFEDYHVITDGGKSIDKKIKQHAFGLILLDENLNWGWGSDLCRVLKSDEKTANIPVVLISAIRNIDEIAEQCGADAYIRKPFDIYDVIDVVNEHYLDPPTITQAGQPASGTTID</sequence>
<dbReference type="Gene3D" id="3.40.50.2300">
    <property type="match status" value="1"/>
</dbReference>
<keyword evidence="5" id="KW-1185">Reference proteome</keyword>
<evidence type="ECO:0000256" key="2">
    <source>
        <dbReference type="PROSITE-ProRule" id="PRU00169"/>
    </source>
</evidence>
<dbReference type="RefSeq" id="WP_090631454.1">
    <property type="nucleotide sequence ID" value="NZ_FOQO01000014.1"/>
</dbReference>
<dbReference type="AlphaFoldDB" id="A0A1I3U4G1"/>
<dbReference type="STRING" id="1477437.SAMN05444682_11418"/>
<gene>
    <name evidence="4" type="ORF">SAMN05444682_11418</name>
</gene>
<protein>
    <submittedName>
        <fullName evidence="4">Two-component system, OmpR family, phosphate regulon response regulator PhoB</fullName>
    </submittedName>
</protein>
<dbReference type="PANTHER" id="PTHR44591:SF3">
    <property type="entry name" value="RESPONSE REGULATORY DOMAIN-CONTAINING PROTEIN"/>
    <property type="match status" value="1"/>
</dbReference>
<dbReference type="OrthoDB" id="710898at2"/>
<evidence type="ECO:0000259" key="3">
    <source>
        <dbReference type="PROSITE" id="PS50110"/>
    </source>
</evidence>
<name>A0A1I3U4G1_9SPHI</name>
<dbReference type="Proteomes" id="UP000198670">
    <property type="component" value="Unassembled WGS sequence"/>
</dbReference>
<evidence type="ECO:0000256" key="1">
    <source>
        <dbReference type="ARBA" id="ARBA00022553"/>
    </source>
</evidence>
<organism evidence="4 5">
    <name type="scientific">Parapedobacter indicus</name>
    <dbReference type="NCBI Taxonomy" id="1477437"/>
    <lineage>
        <taxon>Bacteria</taxon>
        <taxon>Pseudomonadati</taxon>
        <taxon>Bacteroidota</taxon>
        <taxon>Sphingobacteriia</taxon>
        <taxon>Sphingobacteriales</taxon>
        <taxon>Sphingobacteriaceae</taxon>
        <taxon>Parapedobacter</taxon>
    </lineage>
</organism>
<evidence type="ECO:0000313" key="4">
    <source>
        <dbReference type="EMBL" id="SFJ78394.1"/>
    </source>
</evidence>
<dbReference type="InterPro" id="IPR001789">
    <property type="entry name" value="Sig_transdc_resp-reg_receiver"/>
</dbReference>
<feature type="modified residue" description="4-aspartylphosphate" evidence="2">
    <location>
        <position position="52"/>
    </location>
</feature>
<dbReference type="SUPFAM" id="SSF52172">
    <property type="entry name" value="CheY-like"/>
    <property type="match status" value="1"/>
</dbReference>
<dbReference type="EMBL" id="FOQO01000014">
    <property type="protein sequence ID" value="SFJ78394.1"/>
    <property type="molecule type" value="Genomic_DNA"/>
</dbReference>
<dbReference type="InterPro" id="IPR050595">
    <property type="entry name" value="Bact_response_regulator"/>
</dbReference>
<dbReference type="Pfam" id="PF00072">
    <property type="entry name" value="Response_reg"/>
    <property type="match status" value="1"/>
</dbReference>
<dbReference type="PANTHER" id="PTHR44591">
    <property type="entry name" value="STRESS RESPONSE REGULATOR PROTEIN 1"/>
    <property type="match status" value="1"/>
</dbReference>
<dbReference type="InterPro" id="IPR011006">
    <property type="entry name" value="CheY-like_superfamily"/>
</dbReference>
<evidence type="ECO:0000313" key="5">
    <source>
        <dbReference type="Proteomes" id="UP000198670"/>
    </source>
</evidence>
<dbReference type="PROSITE" id="PS50110">
    <property type="entry name" value="RESPONSE_REGULATORY"/>
    <property type="match status" value="1"/>
</dbReference>
<dbReference type="SMART" id="SM00448">
    <property type="entry name" value="REC"/>
    <property type="match status" value="1"/>
</dbReference>
<feature type="domain" description="Response regulatory" evidence="3">
    <location>
        <begin position="4"/>
        <end position="117"/>
    </location>
</feature>
<proteinExistence type="predicted"/>
<dbReference type="GO" id="GO:0000160">
    <property type="term" value="P:phosphorelay signal transduction system"/>
    <property type="evidence" value="ECO:0007669"/>
    <property type="project" value="InterPro"/>
</dbReference>
<keyword evidence="1 2" id="KW-0597">Phosphoprotein</keyword>
<accession>A0A1I3U4G1</accession>
<dbReference type="CDD" id="cd00156">
    <property type="entry name" value="REC"/>
    <property type="match status" value="1"/>
</dbReference>
<reference evidence="4 5" key="1">
    <citation type="submission" date="2016-10" db="EMBL/GenBank/DDBJ databases">
        <authorList>
            <person name="de Groot N.N."/>
        </authorList>
    </citation>
    <scope>NUCLEOTIDE SEQUENCE [LARGE SCALE GENOMIC DNA]</scope>
    <source>
        <strain evidence="4 5">RK1</strain>
    </source>
</reference>